<dbReference type="NCBIfam" id="TIGR00797">
    <property type="entry name" value="matE"/>
    <property type="match status" value="1"/>
</dbReference>
<feature type="transmembrane region" description="Helical" evidence="10">
    <location>
        <begin position="164"/>
        <end position="185"/>
    </location>
</feature>
<gene>
    <name evidence="11" type="ORF">FUAX_26370</name>
</gene>
<keyword evidence="2" id="KW-0813">Transport</keyword>
<evidence type="ECO:0000313" key="11">
    <source>
        <dbReference type="EMBL" id="BDD10205.1"/>
    </source>
</evidence>
<feature type="transmembrane region" description="Helical" evidence="10">
    <location>
        <begin position="284"/>
        <end position="304"/>
    </location>
</feature>
<proteinExistence type="predicted"/>
<dbReference type="Proteomes" id="UP001348817">
    <property type="component" value="Chromosome"/>
</dbReference>
<evidence type="ECO:0000256" key="8">
    <source>
        <dbReference type="ARBA" id="ARBA00023136"/>
    </source>
</evidence>
<dbReference type="GO" id="GO:0005886">
    <property type="term" value="C:plasma membrane"/>
    <property type="evidence" value="ECO:0007669"/>
    <property type="project" value="UniProtKB-SubCell"/>
</dbReference>
<dbReference type="GO" id="GO:0015297">
    <property type="term" value="F:antiporter activity"/>
    <property type="evidence" value="ECO:0007669"/>
    <property type="project" value="UniProtKB-KW"/>
</dbReference>
<sequence length="460" mass="49025">MSDLTKGKELPAILKLALPIMGTSFVQMAYNMTDIAWLGRLGSDSVAAVGAAGFLVWLGNSLMMTTKIGAEVGIAQSIGRSDMGMARRVAGAATTLALVFASVYALFSLFFAPNLIGFFGFSETGVAEQAILYLRIVSGGMVFAYLNQTFSGVFNGKGDGRTPFYVNTLGLVVNMALDPLLIFGYGPFPAMGVAGAAMATVLSQFIVAVVFAVLLKGKKTPLGKPQLFGKLEKVTVKPIVSVGFPVAAQMALFSVIAMVVTRLVSGWGALPVAVQSVGAQIEAISWMTASGFATALGTFTGQNFGSKKLGRIKRGYFGTLLLMTVVGLLPTLLFVFFGKEVFSLFIPEKEPIELGGIYLRILAVSQIFMIWEITTSGLFNGVGKSNIPSYVGIVFTALRIPAAIYLSDVLDWGVEGIWWAITFSSILKGVILVAWAFARLLPELNAKHDEVLAKEQPMVV</sequence>
<feature type="transmembrane region" description="Helical" evidence="10">
    <location>
        <begin position="316"/>
        <end position="337"/>
    </location>
</feature>
<dbReference type="CDD" id="cd13140">
    <property type="entry name" value="MATE_like_1"/>
    <property type="match status" value="1"/>
</dbReference>
<protein>
    <recommendedName>
        <fullName evidence="9">Multidrug-efflux transporter</fullName>
    </recommendedName>
</protein>
<dbReference type="GO" id="GO:0006811">
    <property type="term" value="P:monoatomic ion transport"/>
    <property type="evidence" value="ECO:0007669"/>
    <property type="project" value="UniProtKB-KW"/>
</dbReference>
<dbReference type="PANTHER" id="PTHR43298:SF2">
    <property type="entry name" value="FMN_FAD EXPORTER YEEO-RELATED"/>
    <property type="match status" value="1"/>
</dbReference>
<organism evidence="11 12">
    <name type="scientific">Fulvitalea axinellae</name>
    <dbReference type="NCBI Taxonomy" id="1182444"/>
    <lineage>
        <taxon>Bacteria</taxon>
        <taxon>Pseudomonadati</taxon>
        <taxon>Bacteroidota</taxon>
        <taxon>Cytophagia</taxon>
        <taxon>Cytophagales</taxon>
        <taxon>Persicobacteraceae</taxon>
        <taxon>Fulvitalea</taxon>
    </lineage>
</organism>
<evidence type="ECO:0000256" key="5">
    <source>
        <dbReference type="ARBA" id="ARBA00022692"/>
    </source>
</evidence>
<dbReference type="AlphaFoldDB" id="A0AAU9CLL6"/>
<keyword evidence="4" id="KW-1003">Cell membrane</keyword>
<feature type="transmembrane region" description="Helical" evidence="10">
    <location>
        <begin position="191"/>
        <end position="215"/>
    </location>
</feature>
<feature type="transmembrane region" description="Helical" evidence="10">
    <location>
        <begin position="36"/>
        <end position="58"/>
    </location>
</feature>
<evidence type="ECO:0000256" key="2">
    <source>
        <dbReference type="ARBA" id="ARBA00022448"/>
    </source>
</evidence>
<feature type="transmembrane region" description="Helical" evidence="10">
    <location>
        <begin position="417"/>
        <end position="438"/>
    </location>
</feature>
<comment type="subcellular location">
    <subcellularLocation>
        <location evidence="1">Cell membrane</location>
        <topology evidence="1">Multi-pass membrane protein</topology>
    </subcellularLocation>
</comment>
<evidence type="ECO:0000256" key="6">
    <source>
        <dbReference type="ARBA" id="ARBA00022989"/>
    </source>
</evidence>
<evidence type="ECO:0000256" key="9">
    <source>
        <dbReference type="ARBA" id="ARBA00031636"/>
    </source>
</evidence>
<dbReference type="InterPro" id="IPR050222">
    <property type="entry name" value="MATE_MdtK"/>
</dbReference>
<keyword evidence="7" id="KW-0406">Ion transport</keyword>
<evidence type="ECO:0000256" key="1">
    <source>
        <dbReference type="ARBA" id="ARBA00004651"/>
    </source>
</evidence>
<dbReference type="PANTHER" id="PTHR43298">
    <property type="entry name" value="MULTIDRUG RESISTANCE PROTEIN NORM-RELATED"/>
    <property type="match status" value="1"/>
</dbReference>
<feature type="transmembrane region" description="Helical" evidence="10">
    <location>
        <begin position="89"/>
        <end position="112"/>
    </location>
</feature>
<accession>A0AAU9CLL6</accession>
<evidence type="ECO:0000256" key="10">
    <source>
        <dbReference type="SAM" id="Phobius"/>
    </source>
</evidence>
<keyword evidence="8 10" id="KW-0472">Membrane</keyword>
<feature type="transmembrane region" description="Helical" evidence="10">
    <location>
        <begin position="357"/>
        <end position="375"/>
    </location>
</feature>
<evidence type="ECO:0000256" key="3">
    <source>
        <dbReference type="ARBA" id="ARBA00022449"/>
    </source>
</evidence>
<reference evidence="11 12" key="1">
    <citation type="submission" date="2021-12" db="EMBL/GenBank/DDBJ databases">
        <title>Genome sequencing of bacteria with rrn-lacking chromosome and rrn-plasmid.</title>
        <authorList>
            <person name="Anda M."/>
            <person name="Iwasaki W."/>
        </authorList>
    </citation>
    <scope>NUCLEOTIDE SEQUENCE [LARGE SCALE GENOMIC DNA]</scope>
    <source>
        <strain evidence="11 12">DSM 100852</strain>
    </source>
</reference>
<dbReference type="PIRSF" id="PIRSF006603">
    <property type="entry name" value="DinF"/>
    <property type="match status" value="1"/>
</dbReference>
<dbReference type="RefSeq" id="WP_338391776.1">
    <property type="nucleotide sequence ID" value="NZ_AP025314.1"/>
</dbReference>
<dbReference type="InterPro" id="IPR048279">
    <property type="entry name" value="MdtK-like"/>
</dbReference>
<dbReference type="KEGG" id="fax:FUAX_26370"/>
<keyword evidence="3" id="KW-0050">Antiport</keyword>
<dbReference type="GO" id="GO:0042910">
    <property type="term" value="F:xenobiotic transmembrane transporter activity"/>
    <property type="evidence" value="ECO:0007669"/>
    <property type="project" value="InterPro"/>
</dbReference>
<feature type="transmembrane region" description="Helical" evidence="10">
    <location>
        <begin position="387"/>
        <end position="405"/>
    </location>
</feature>
<dbReference type="InterPro" id="IPR002528">
    <property type="entry name" value="MATE_fam"/>
</dbReference>
<feature type="transmembrane region" description="Helical" evidence="10">
    <location>
        <begin position="236"/>
        <end position="264"/>
    </location>
</feature>
<keyword evidence="6 10" id="KW-1133">Transmembrane helix</keyword>
<evidence type="ECO:0000256" key="7">
    <source>
        <dbReference type="ARBA" id="ARBA00023065"/>
    </source>
</evidence>
<name>A0AAU9CLL6_9BACT</name>
<dbReference type="EMBL" id="AP025314">
    <property type="protein sequence ID" value="BDD10205.1"/>
    <property type="molecule type" value="Genomic_DNA"/>
</dbReference>
<evidence type="ECO:0000256" key="4">
    <source>
        <dbReference type="ARBA" id="ARBA00022475"/>
    </source>
</evidence>
<dbReference type="Pfam" id="PF01554">
    <property type="entry name" value="MatE"/>
    <property type="match status" value="2"/>
</dbReference>
<feature type="transmembrane region" description="Helical" evidence="10">
    <location>
        <begin position="132"/>
        <end position="152"/>
    </location>
</feature>
<keyword evidence="12" id="KW-1185">Reference proteome</keyword>
<evidence type="ECO:0000313" key="12">
    <source>
        <dbReference type="Proteomes" id="UP001348817"/>
    </source>
</evidence>
<keyword evidence="5 10" id="KW-0812">Transmembrane</keyword>